<dbReference type="EMBL" id="JAKOOW010000014">
    <property type="protein sequence ID" value="MCG6503625.1"/>
    <property type="molecule type" value="Genomic_DNA"/>
</dbReference>
<proteinExistence type="predicted"/>
<feature type="transmembrane region" description="Helical" evidence="1">
    <location>
        <begin position="49"/>
        <end position="69"/>
    </location>
</feature>
<keyword evidence="1" id="KW-0472">Membrane</keyword>
<comment type="caution">
    <text evidence="2">The sequence shown here is derived from an EMBL/GenBank/DDBJ whole genome shotgun (WGS) entry which is preliminary data.</text>
</comment>
<gene>
    <name evidence="2" type="ORF">MB824_03820</name>
</gene>
<organism evidence="2 3">
    <name type="scientific">Kingella pumchi</name>
    <dbReference type="NCBI Taxonomy" id="2779506"/>
    <lineage>
        <taxon>Bacteria</taxon>
        <taxon>Pseudomonadati</taxon>
        <taxon>Pseudomonadota</taxon>
        <taxon>Betaproteobacteria</taxon>
        <taxon>Neisseriales</taxon>
        <taxon>Neisseriaceae</taxon>
        <taxon>Kingella</taxon>
    </lineage>
</organism>
<protein>
    <submittedName>
        <fullName evidence="2">Uncharacterized protein</fullName>
    </submittedName>
</protein>
<keyword evidence="1" id="KW-0812">Transmembrane</keyword>
<name>A0ABS9NLF6_9NEIS</name>
<sequence length="165" mass="17809">MHPRQITAAALRTAALLILLRTLSAAVAIYAGNREIGADLEMTYWMQAANAACCVVLWLFSLPLAKLLLPAAEAAPQEPPKHPAPWLTTGIALIGLFTLIGALSDALYLATRISYIRSLDAGVSVWQTLDTDGKAALLINVFELLAGALLLFRAGAFSRWLIRRI</sequence>
<reference evidence="2 3" key="1">
    <citation type="submission" date="2022-02" db="EMBL/GenBank/DDBJ databases">
        <title>Genome sequence data of Kingella unionensis sp. nov. strain CICC 24913 (CCUG 75125).</title>
        <authorList>
            <person name="Xiao M."/>
        </authorList>
    </citation>
    <scope>NUCLEOTIDE SEQUENCE [LARGE SCALE GENOMIC DNA]</scope>
    <source>
        <strain evidence="2 3">CICC 24913</strain>
    </source>
</reference>
<feature type="transmembrane region" description="Helical" evidence="1">
    <location>
        <begin position="135"/>
        <end position="156"/>
    </location>
</feature>
<keyword evidence="3" id="KW-1185">Reference proteome</keyword>
<feature type="transmembrane region" description="Helical" evidence="1">
    <location>
        <begin position="90"/>
        <end position="115"/>
    </location>
</feature>
<dbReference type="RefSeq" id="WP_238746128.1">
    <property type="nucleotide sequence ID" value="NZ_JAKOOW010000014.1"/>
</dbReference>
<evidence type="ECO:0000256" key="1">
    <source>
        <dbReference type="SAM" id="Phobius"/>
    </source>
</evidence>
<dbReference type="Proteomes" id="UP001298424">
    <property type="component" value="Unassembled WGS sequence"/>
</dbReference>
<accession>A0ABS9NLF6</accession>
<keyword evidence="1" id="KW-1133">Transmembrane helix</keyword>
<evidence type="ECO:0000313" key="2">
    <source>
        <dbReference type="EMBL" id="MCG6503625.1"/>
    </source>
</evidence>
<evidence type="ECO:0000313" key="3">
    <source>
        <dbReference type="Proteomes" id="UP001298424"/>
    </source>
</evidence>